<feature type="transmembrane region" description="Helical" evidence="2">
    <location>
        <begin position="481"/>
        <end position="500"/>
    </location>
</feature>
<accession>A0A8J4EEW9</accession>
<keyword evidence="2" id="KW-0812">Transmembrane</keyword>
<keyword evidence="2" id="KW-1133">Transmembrane helix</keyword>
<feature type="region of interest" description="Disordered" evidence="1">
    <location>
        <begin position="203"/>
        <end position="224"/>
    </location>
</feature>
<dbReference type="AlphaFoldDB" id="A0A8J4EEW9"/>
<dbReference type="Proteomes" id="UP000635606">
    <property type="component" value="Unassembled WGS sequence"/>
</dbReference>
<dbReference type="RefSeq" id="WP_203932872.1">
    <property type="nucleotide sequence ID" value="NZ_BOPH01000108.1"/>
</dbReference>
<evidence type="ECO:0000313" key="4">
    <source>
        <dbReference type="Proteomes" id="UP000635606"/>
    </source>
</evidence>
<feature type="transmembrane region" description="Helical" evidence="2">
    <location>
        <begin position="451"/>
        <end position="469"/>
    </location>
</feature>
<protein>
    <recommendedName>
        <fullName evidence="5">ABC3 transporter permease protein domain-containing protein</fullName>
    </recommendedName>
</protein>
<feature type="compositionally biased region" description="Polar residues" evidence="1">
    <location>
        <begin position="81"/>
        <end position="92"/>
    </location>
</feature>
<feature type="transmembrane region" description="Helical" evidence="2">
    <location>
        <begin position="328"/>
        <end position="346"/>
    </location>
</feature>
<feature type="transmembrane region" description="Helical" evidence="2">
    <location>
        <begin position="851"/>
        <end position="874"/>
    </location>
</feature>
<feature type="transmembrane region" description="Helical" evidence="2">
    <location>
        <begin position="894"/>
        <end position="916"/>
    </location>
</feature>
<evidence type="ECO:0000313" key="3">
    <source>
        <dbReference type="EMBL" id="GIJ73045.1"/>
    </source>
</evidence>
<keyword evidence="4" id="KW-1185">Reference proteome</keyword>
<feature type="transmembrane region" description="Helical" evidence="2">
    <location>
        <begin position="28"/>
        <end position="50"/>
    </location>
</feature>
<evidence type="ECO:0000256" key="1">
    <source>
        <dbReference type="SAM" id="MobiDB-lite"/>
    </source>
</evidence>
<dbReference type="EMBL" id="BOPH01000108">
    <property type="protein sequence ID" value="GIJ73045.1"/>
    <property type="molecule type" value="Genomic_DNA"/>
</dbReference>
<feature type="transmembrane region" description="Helical" evidence="2">
    <location>
        <begin position="409"/>
        <end position="431"/>
    </location>
</feature>
<evidence type="ECO:0008006" key="5">
    <source>
        <dbReference type="Google" id="ProtNLM"/>
    </source>
</evidence>
<feature type="region of interest" description="Disordered" evidence="1">
    <location>
        <begin position="76"/>
        <end position="102"/>
    </location>
</feature>
<gene>
    <name evidence="3" type="ORF">Voc01_079620</name>
</gene>
<name>A0A8J4EEW9_9ACTN</name>
<feature type="region of interest" description="Disordered" evidence="1">
    <location>
        <begin position="577"/>
        <end position="601"/>
    </location>
</feature>
<evidence type="ECO:0000256" key="2">
    <source>
        <dbReference type="SAM" id="Phobius"/>
    </source>
</evidence>
<organism evidence="3 4">
    <name type="scientific">Virgisporangium ochraceum</name>
    <dbReference type="NCBI Taxonomy" id="65505"/>
    <lineage>
        <taxon>Bacteria</taxon>
        <taxon>Bacillati</taxon>
        <taxon>Actinomycetota</taxon>
        <taxon>Actinomycetes</taxon>
        <taxon>Micromonosporales</taxon>
        <taxon>Micromonosporaceae</taxon>
        <taxon>Virgisporangium</taxon>
    </lineage>
</organism>
<feature type="transmembrane region" description="Helical" evidence="2">
    <location>
        <begin position="798"/>
        <end position="818"/>
    </location>
</feature>
<sequence>MLVPAIREDIAVRSPLLKAAVTGWARQGAWTVLVLAAFAVAALAAASAPIHTEASANAVFAERLAAVPATAAQSEAPVVRVSTTASPRSADQQDAVRDLRSVPHLTAPRLGGGSVGAELAGPAPWASTVTAGGPAAPTRLFAVDDPRAALVPTATAPGDGAWLPQPLADELGAKPGATVTYTVRSAGRVRTADVRVAGVYATSGRLPTDPPGGRSWASQRTSLPADPTAKTLSAFLLVADVATIERLAAGTDDRILWWADADLAPGTTLAGARETARALDRLRVRIAQQESAATTVVTPRVISGIGRVADEAAEVADGVESRMRTVEWAAIAIGLLSVLAVGLLSVRRRVVELRHDVGTGVTPTAVGGLWFLEHLGPGLAAGAAGWAAAWALLARWGPPGDVTSASLGTAGAAAAGVAVIGSLAAAGVAAATAARRVRPAPPAVPVRPRPWGLLVVVAAAVAGAGLWGSTRAGGIDRAVPLLVLAAAGVLTGMLIVRLAGVRRRRPASARVTASRRVVPWLVRRRVAAGGERALTVMVLSAGLGMLAFALCALDSVAVVTADRVAVQSGASAVAQIPGSWALDPDPPELTPEELPDGEGPVPGLRTPPLPPHATFVWRIDADTTLDYGARDLMAIDPARFLEVASWGRGADLAAARRAVGRLAAVGAAAAAPGRPLPAIVVGDPAVVGVDDVPVDLGPWKGRLDVVAHLPAFPGLGDRPLFVVPDAAVFSHLGRFDPRLRSSGDAVGGMLVRTYLWSSAGAAGIGEVLSGPGVQPERLTTAAQARQRPSIIAADRTRGYQVAVAVYLALLAVVALCVFSERTASAGRAADLMLARVGVGRRRVVLARAVELAVLVAAALAGAAAGLAVLAPLAARLLDEDPTMVPALRFTVPPSAVLAPLAVAVAATGAATALALLRARTREEEAYRAGD</sequence>
<proteinExistence type="predicted"/>
<keyword evidence="2" id="KW-0472">Membrane</keyword>
<feature type="transmembrane region" description="Helical" evidence="2">
    <location>
        <begin position="533"/>
        <end position="558"/>
    </location>
</feature>
<reference evidence="3" key="1">
    <citation type="submission" date="2021-01" db="EMBL/GenBank/DDBJ databases">
        <title>Whole genome shotgun sequence of Virgisporangium ochraceum NBRC 16418.</title>
        <authorList>
            <person name="Komaki H."/>
            <person name="Tamura T."/>
        </authorList>
    </citation>
    <scope>NUCLEOTIDE SEQUENCE</scope>
    <source>
        <strain evidence="3">NBRC 16418</strain>
    </source>
</reference>
<comment type="caution">
    <text evidence="3">The sequence shown here is derived from an EMBL/GenBank/DDBJ whole genome shotgun (WGS) entry which is preliminary data.</text>
</comment>